<dbReference type="Pfam" id="PF00435">
    <property type="entry name" value="Spectrin"/>
    <property type="match status" value="13"/>
</dbReference>
<dbReference type="InterPro" id="IPR036872">
    <property type="entry name" value="CH_dom_sf"/>
</dbReference>
<dbReference type="InterPro" id="IPR001715">
    <property type="entry name" value="CH_dom"/>
</dbReference>
<dbReference type="PANTHER" id="PTHR11915">
    <property type="entry name" value="SPECTRIN/FILAMIN RELATED CYTOSKELETAL PROTEIN"/>
    <property type="match status" value="1"/>
</dbReference>
<feature type="domain" description="Calponin-homology (CH)" evidence="4">
    <location>
        <begin position="155"/>
        <end position="260"/>
    </location>
</feature>
<dbReference type="Pfam" id="PF00307">
    <property type="entry name" value="CH"/>
    <property type="match status" value="2"/>
</dbReference>
<dbReference type="FunFam" id="1.10.418.10:FF:000089">
    <property type="entry name" value="Spectrin beta chain"/>
    <property type="match status" value="1"/>
</dbReference>
<dbReference type="SMART" id="SM00150">
    <property type="entry name" value="SPEC"/>
    <property type="match status" value="17"/>
</dbReference>
<evidence type="ECO:0000256" key="1">
    <source>
        <dbReference type="ARBA" id="ARBA00022737"/>
    </source>
</evidence>
<dbReference type="PROSITE" id="PS00020">
    <property type="entry name" value="ACTININ_2"/>
    <property type="match status" value="1"/>
</dbReference>
<protein>
    <submittedName>
        <fullName evidence="5">Spectrin beta chain, non-erythrocytic 1</fullName>
    </submittedName>
</protein>
<dbReference type="FunFam" id="1.10.418.10:FF:000001">
    <property type="entry name" value="Actinin alpha 1"/>
    <property type="match status" value="1"/>
</dbReference>
<evidence type="ECO:0000313" key="6">
    <source>
        <dbReference type="Proteomes" id="UP000887116"/>
    </source>
</evidence>
<dbReference type="SMART" id="SM00033">
    <property type="entry name" value="CH"/>
    <property type="match status" value="2"/>
</dbReference>
<gene>
    <name evidence="5" type="primary">Sptbn1</name>
    <name evidence="5" type="ORF">TNCT_264811</name>
</gene>
<organism evidence="5 6">
    <name type="scientific">Trichonephila clavata</name>
    <name type="common">Joro spider</name>
    <name type="synonym">Nephila clavata</name>
    <dbReference type="NCBI Taxonomy" id="2740835"/>
    <lineage>
        <taxon>Eukaryota</taxon>
        <taxon>Metazoa</taxon>
        <taxon>Ecdysozoa</taxon>
        <taxon>Arthropoda</taxon>
        <taxon>Chelicerata</taxon>
        <taxon>Arachnida</taxon>
        <taxon>Araneae</taxon>
        <taxon>Araneomorphae</taxon>
        <taxon>Entelegynae</taxon>
        <taxon>Araneoidea</taxon>
        <taxon>Nephilidae</taxon>
        <taxon>Trichonephila</taxon>
    </lineage>
</organism>
<dbReference type="SUPFAM" id="SSF46966">
    <property type="entry name" value="Spectrin repeat"/>
    <property type="match status" value="15"/>
</dbReference>
<dbReference type="PROSITE" id="PS50021">
    <property type="entry name" value="CH"/>
    <property type="match status" value="2"/>
</dbReference>
<evidence type="ECO:0000256" key="3">
    <source>
        <dbReference type="SAM" id="Coils"/>
    </source>
</evidence>
<feature type="coiled-coil region" evidence="3">
    <location>
        <begin position="882"/>
        <end position="909"/>
    </location>
</feature>
<name>A0A8X6IT54_TRICU</name>
<sequence>MSVDQPEAVVESLRQERLHVQKKTFTKWANVHLQKHGLRIEDLFVDMGDGVRLMKLLESLTGEKLGKPAKGFARINKIENVSRCLAFLHSKKMRLENISSEDIVDGKPHLILGLLWTIILRCEIWQHQQNVNNSYQEQPLVSQAPQDQPHLPVQKIAKDSLLLWCQTKTNGYPGVRVRDFHRSWRDGLAFNALIHSHVPNLVDFSALKPQEHRQNLENAFHIASKHIGVPRLLDPEDVDTDNPDEKSIIIYVSTFSKGLANVKKGMTGGKRITNILLKMMEVDAMKVEYNKEALQLLDWINSKVAHFKSMETLTSLEDIQQEIHKFKDYRTKEKPLKNDQKNEIEALLFAIQMKRFGQAGWIPPDETSPAEIEKAWENLERSEHEHETQVRNQLIEQERLENLAYKLESKKSVRENYLTEMLKILTDPNYGTNIRQADATFKKHEAIRTGIIAREAFVKDLFKVADTLIDANYRKKDEIIRWKDEMVLNWDYILRLLEAFDEKFSHLRQIMNILEEMDSILEEIIQMQEEFKDESEPLDIETGLQNQAVKEVQVTSWGEAIRHLEAKIESQSETKDTAVLQNQLSKLRQAHQTLVDASSVRREALEEFLKRKQLLENVEEMMAWIQEKKLFCKSDTNCKDLSGALYLQKKHKSLGSDLKIRKEMSEDLNDQRLRKAFSSLEDSWQKKEREIAFAVEAYQYLADAEECDSWISEKLHLLSSLDCGSDELTCEAFLRRHVTVQTEISTNASEVQRLRQEADRICSAVSKKKLSSMDQKMILGSPMKSSQTPFNISEEDSRSQTLTKAQIYDLQIQIENSFSELQRKCEERRQRLLHNCIFFRFKSGCEELEQWMRLKERLINENDFGKDSDEVEKCFEGYITDLAAHGLVIEQLKNLCETLEAENSEHAHTSRILFDDVYRRWQHLHDITSFKEKNLKGFTSVLVSHRICDETINWLNEKCKTEEYIAVDDIKSLETLHRKQEAIERELVPAEERVKQAHVLAENVISSYPDQSDSIKAKIRALDDQWGKYQVKIKERKKNLEEAAGLQMFEANVNSLVEWTNMMVRKLSMREKINDEKLAENVAKDHRDLGDEISAQDERFEEIENLHATVTRMDTDIFEQLRKARENVYEMWREKQAWLQQSIDLLSFNREADQLNSLCINQGTLLDSADLGETLSDVEILLRHHDAFSETLKAQENRFKTFELTTEALLASGHPESQYISVRCQQVLEHRKNIKKKAELHRQRLLDAYEFQEFRADAQEMSAWITEKSKLASDLSQKDSTTNLLYKMKRQKTLEAEISANEERLRNTCSRGHAILNKEPNSSYDSVEPVLEDLSKAWNTLCDLLEINQQTLKQAIELRDFTQSAENVLKKLDDISRASTSTNLGRDLRSVKSLIKDVEVLEMEKDVVKSKVLNLIDRGEELIEINCAENTVRHLIKEMREKNEALEDPIAERKKKLETCLKFYQFKSDVDRELLWMSEQMTTLSTNPTCKNLLEAQKFQKKIENLEVSIENHKIAVENLQEKILTLVTEEECPVDVTKPCKKMQKEWTILLNEFYNQKERACNTLKAQTFYGEATEIDAWMIEKMEILSNTDYGKDEDAVIKLLTKHKAMELEIDSYKGLVAELASQADALIESNHPDCKVIKNRMEVINQEMKNIQKLCTVKRQKLLESKSRHEFEKETEELKIWISEQMAEATSEDFGDDYEHVLILNQNFEFFRAKVEAGSKRILQYEDFAKMLINSNCYFVKDVEDGLEYLSARWSELVESIEARTFKMEAAAEIHRYHRDVTDLLSRIHSHYRIIPQDLGNNLIHVQDLIKKHDAIENELLGLEAQVHLLLEDSQRLQETYPGGNEEHIQMQLALVIENWNLLQQKVSSRKAQLLNAQRVHKFVSMVREEENWGKEICLELNSEVFPRDAQQIENDHKIVGVDIETHLSRFELLSTEGQSLLSFDIFQTQIEEKLKSLSNIETRVRDAWNRRSKFIQQKKIIFLFFHEAKQIQSSFAQKEVQLCGSEKKETVEDIENTLKKHLEFQKSMDTQEEKFVNWKHQGESLLKEGVEEAEKIAKKIEDLLER</sequence>
<dbReference type="FunFam" id="1.20.58.60:FF:000019">
    <property type="entry name" value="Spectrin beta chain"/>
    <property type="match status" value="1"/>
</dbReference>
<dbReference type="InterPro" id="IPR002017">
    <property type="entry name" value="Spectrin_repeat"/>
</dbReference>
<dbReference type="EMBL" id="BMAO01036433">
    <property type="protein sequence ID" value="GFR10635.1"/>
    <property type="molecule type" value="Genomic_DNA"/>
</dbReference>
<dbReference type="Gene3D" id="1.20.58.60">
    <property type="match status" value="13"/>
</dbReference>
<feature type="domain" description="Calponin-homology (CH)" evidence="4">
    <location>
        <begin position="19"/>
        <end position="123"/>
    </location>
</feature>
<keyword evidence="6" id="KW-1185">Reference proteome</keyword>
<reference evidence="5" key="1">
    <citation type="submission" date="2020-07" db="EMBL/GenBank/DDBJ databases">
        <title>Multicomponent nature underlies the extraordinary mechanical properties of spider dragline silk.</title>
        <authorList>
            <person name="Kono N."/>
            <person name="Nakamura H."/>
            <person name="Mori M."/>
            <person name="Yoshida Y."/>
            <person name="Ohtoshi R."/>
            <person name="Malay A.D."/>
            <person name="Moran D.A.P."/>
            <person name="Tomita M."/>
            <person name="Numata K."/>
            <person name="Arakawa K."/>
        </authorList>
    </citation>
    <scope>NUCLEOTIDE SEQUENCE</scope>
</reference>
<evidence type="ECO:0000259" key="4">
    <source>
        <dbReference type="PROSITE" id="PS50021"/>
    </source>
</evidence>
<accession>A0A8X6IT54</accession>
<dbReference type="OrthoDB" id="6431649at2759"/>
<dbReference type="Gene3D" id="1.10.418.10">
    <property type="entry name" value="Calponin-like domain"/>
    <property type="match status" value="2"/>
</dbReference>
<dbReference type="InterPro" id="IPR018159">
    <property type="entry name" value="Spectrin/alpha-actinin"/>
</dbReference>
<evidence type="ECO:0000313" key="5">
    <source>
        <dbReference type="EMBL" id="GFR10635.1"/>
    </source>
</evidence>
<comment type="caution">
    <text evidence="5">The sequence shown here is derived from an EMBL/GenBank/DDBJ whole genome shotgun (WGS) entry which is preliminary data.</text>
</comment>
<keyword evidence="3" id="KW-0175">Coiled coil</keyword>
<dbReference type="SUPFAM" id="SSF47576">
    <property type="entry name" value="Calponin-homology domain, CH-domain"/>
    <property type="match status" value="1"/>
</dbReference>
<keyword evidence="2" id="KW-0009">Actin-binding</keyword>
<dbReference type="Proteomes" id="UP000887116">
    <property type="component" value="Unassembled WGS sequence"/>
</dbReference>
<keyword evidence="1" id="KW-0677">Repeat</keyword>
<dbReference type="CDD" id="cd00176">
    <property type="entry name" value="SPEC"/>
    <property type="match status" value="10"/>
</dbReference>
<evidence type="ECO:0000256" key="2">
    <source>
        <dbReference type="ARBA" id="ARBA00023203"/>
    </source>
</evidence>
<feature type="coiled-coil region" evidence="3">
    <location>
        <begin position="1496"/>
        <end position="1530"/>
    </location>
</feature>
<dbReference type="InterPro" id="IPR001589">
    <property type="entry name" value="Actinin_actin-bd_CS"/>
</dbReference>
<feature type="coiled-coil region" evidence="3">
    <location>
        <begin position="1812"/>
        <end position="1839"/>
    </location>
</feature>
<dbReference type="GO" id="GO:0003779">
    <property type="term" value="F:actin binding"/>
    <property type="evidence" value="ECO:0007669"/>
    <property type="project" value="UniProtKB-KW"/>
</dbReference>
<dbReference type="PROSITE" id="PS00019">
    <property type="entry name" value="ACTININ_1"/>
    <property type="match status" value="1"/>
</dbReference>
<proteinExistence type="predicted"/>